<proteinExistence type="predicted"/>
<protein>
    <submittedName>
        <fullName evidence="1">Uncharacterized protein</fullName>
    </submittedName>
</protein>
<evidence type="ECO:0000313" key="1">
    <source>
        <dbReference type="EMBL" id="ANZ68224.1"/>
    </source>
</evidence>
<organism evidence="1 2">
    <name type="scientific">Secundilactobacillus paracollinoides</name>
    <dbReference type="NCBI Taxonomy" id="240427"/>
    <lineage>
        <taxon>Bacteria</taxon>
        <taxon>Bacillati</taxon>
        <taxon>Bacillota</taxon>
        <taxon>Bacilli</taxon>
        <taxon>Lactobacillales</taxon>
        <taxon>Lactobacillaceae</taxon>
        <taxon>Secundilactobacillus</taxon>
    </lineage>
</organism>
<dbReference type="EMBL" id="CP014924">
    <property type="protein sequence ID" value="ANZ68224.1"/>
    <property type="molecule type" value="Genomic_DNA"/>
</dbReference>
<dbReference type="STRING" id="240427.AYR62_07670"/>
<sequence length="102" mass="11872">MTTRQAFSHHSPRAEQAFWHTLNSNWQEAQYAAKYRNQRTSIAFHQHEVVFKSGLKEGQPTKLHQLDYPSTLVGPEHEVDIYADSHADPQRLQFRSKLKNGN</sequence>
<accession>A0A1B2J1M5</accession>
<dbReference type="AlphaFoldDB" id="A0A1B2J1M5"/>
<reference evidence="1 2" key="1">
    <citation type="submission" date="2016-03" db="EMBL/GenBank/DDBJ databases">
        <title>Pediococcus and Lactobacillus from brewery environment - whole genome sequencing and assembly.</title>
        <authorList>
            <person name="Behr J."/>
            <person name="Geissler A.J."/>
            <person name="Vogel R.F."/>
        </authorList>
    </citation>
    <scope>NUCLEOTIDE SEQUENCE [LARGE SCALE GENOMIC DNA]</scope>
    <source>
        <strain evidence="1 2">TMW 1.1995</strain>
    </source>
</reference>
<gene>
    <name evidence="1" type="ORF">AYR63_14560</name>
</gene>
<dbReference type="Proteomes" id="UP000093267">
    <property type="component" value="Chromosome"/>
</dbReference>
<dbReference type="RefSeq" id="WP_054712220.1">
    <property type="nucleotide sequence ID" value="NZ_CP014912.1"/>
</dbReference>
<evidence type="ECO:0000313" key="2">
    <source>
        <dbReference type="Proteomes" id="UP000093267"/>
    </source>
</evidence>
<name>A0A1B2J1M5_9LACO</name>
<keyword evidence="2" id="KW-1185">Reference proteome</keyword>